<feature type="compositionally biased region" description="Basic and acidic residues" evidence="1">
    <location>
        <begin position="1"/>
        <end position="22"/>
    </location>
</feature>
<evidence type="ECO:0000313" key="2">
    <source>
        <dbReference type="EMBL" id="CCO93840.1"/>
    </source>
</evidence>
<name>A0A831A1N6_ERWAM</name>
<dbReference type="GeneID" id="97606104"/>
<dbReference type="Proteomes" id="UP000013111">
    <property type="component" value="Unassembled WGS sequence"/>
</dbReference>
<dbReference type="AlphaFoldDB" id="A0A831A1N6"/>
<evidence type="ECO:0000256" key="1">
    <source>
        <dbReference type="SAM" id="MobiDB-lite"/>
    </source>
</evidence>
<accession>A0A831A1N6</accession>
<feature type="compositionally biased region" description="Basic and acidic residues" evidence="1">
    <location>
        <begin position="32"/>
        <end position="41"/>
    </location>
</feature>
<organism evidence="2 3">
    <name type="scientific">Erwinia amylovora NBRC 12687 = CFBP 1232</name>
    <dbReference type="NCBI Taxonomy" id="1219359"/>
    <lineage>
        <taxon>Bacteria</taxon>
        <taxon>Pseudomonadati</taxon>
        <taxon>Pseudomonadota</taxon>
        <taxon>Gammaproteobacteria</taxon>
        <taxon>Enterobacterales</taxon>
        <taxon>Erwiniaceae</taxon>
        <taxon>Erwinia</taxon>
    </lineage>
</organism>
<comment type="caution">
    <text evidence="2">The sequence shown here is derived from an EMBL/GenBank/DDBJ whole genome shotgun (WGS) entry which is preliminary data.</text>
</comment>
<sequence length="41" mass="4804">MSQSEPEDKPHPARDKPKEQGEIPRAPDSSEDDKKDPYRRR</sequence>
<gene>
    <name evidence="2" type="ORF">BN437_1910</name>
</gene>
<reference evidence="2 3" key="1">
    <citation type="submission" date="2012-11" db="EMBL/GenBank/DDBJ databases">
        <authorList>
            <person name="Linke B."/>
        </authorList>
    </citation>
    <scope>NUCLEOTIDE SEQUENCE [LARGE SCALE GENOMIC DNA]</scope>
    <source>
        <strain evidence="3">CFBP 1232</strain>
    </source>
</reference>
<proteinExistence type="predicted"/>
<protein>
    <submittedName>
        <fullName evidence="2">Uncharacterized protein</fullName>
    </submittedName>
</protein>
<dbReference type="EMBL" id="CAPB01000020">
    <property type="protein sequence ID" value="CCO93840.1"/>
    <property type="molecule type" value="Genomic_DNA"/>
</dbReference>
<reference evidence="2 3" key="2">
    <citation type="submission" date="2013-04" db="EMBL/GenBank/DDBJ databases">
        <title>Comparative genomics of 12 strains of Erwinia amylovora identifies a pan-genome with a large conserved core and provides insights into host specificity.</title>
        <authorList>
            <person name="Mann R.A."/>
            <person name="Smits T.H.M."/>
            <person name="Buehlmann A."/>
            <person name="Blom J."/>
            <person name="Goesmann A."/>
            <person name="Frey J.E."/>
            <person name="Plummer K.M."/>
            <person name="Beer S.V."/>
            <person name="Luck J."/>
            <person name="Duffy B."/>
            <person name="Rodoni B."/>
        </authorList>
    </citation>
    <scope>NUCLEOTIDE SEQUENCE [LARGE SCALE GENOMIC DNA]</scope>
    <source>
        <strain evidence="3">CFBP 1232</strain>
    </source>
</reference>
<feature type="region of interest" description="Disordered" evidence="1">
    <location>
        <begin position="1"/>
        <end position="41"/>
    </location>
</feature>
<dbReference type="RefSeq" id="WP_004157663.1">
    <property type="nucleotide sequence ID" value="NZ_BAYW01000009.1"/>
</dbReference>
<evidence type="ECO:0000313" key="3">
    <source>
        <dbReference type="Proteomes" id="UP000013111"/>
    </source>
</evidence>